<feature type="region of interest" description="Disordered" evidence="23">
    <location>
        <begin position="1212"/>
        <end position="1243"/>
    </location>
</feature>
<dbReference type="SUPFAM" id="SSF52540">
    <property type="entry name" value="P-loop containing nucleoside triphosphate hydrolases"/>
    <property type="match status" value="2"/>
</dbReference>
<evidence type="ECO:0000256" key="16">
    <source>
        <dbReference type="ARBA" id="ARBA00023306"/>
    </source>
</evidence>
<feature type="compositionally biased region" description="Basic and acidic residues" evidence="23">
    <location>
        <begin position="1266"/>
        <end position="1275"/>
    </location>
</feature>
<evidence type="ECO:0000256" key="14">
    <source>
        <dbReference type="ARBA" id="ARBA00022840"/>
    </source>
</evidence>
<keyword evidence="11" id="KW-0802">TPR repeat</keyword>
<dbReference type="Proteomes" id="UP000013456">
    <property type="component" value="Chromosome X"/>
</dbReference>
<keyword evidence="12" id="KW-0347">Helicase</keyword>
<evidence type="ECO:0000256" key="19">
    <source>
        <dbReference type="ARBA" id="ARBA00058190"/>
    </source>
</evidence>
<reference evidence="26" key="1">
    <citation type="journal article" date="2011" name="Nat. Biotechnol.">
        <title>Genome sequencing and comparison of two nonhuman primate animal models, the cynomolgus and Chinese rhesus macaques.</title>
        <authorList>
            <person name="Yan G."/>
            <person name="Zhang G."/>
            <person name="Fang X."/>
            <person name="Zhang Y."/>
            <person name="Li C."/>
            <person name="Ling F."/>
            <person name="Cooper D.N."/>
            <person name="Li Q."/>
            <person name="Li Y."/>
            <person name="van Gool A.J."/>
            <person name="Du H."/>
            <person name="Chen J."/>
            <person name="Chen R."/>
            <person name="Zhang P."/>
            <person name="Huang Z."/>
            <person name="Thompson J.R."/>
            <person name="Meng Y."/>
            <person name="Bai Y."/>
            <person name="Wang J."/>
            <person name="Zhuo M."/>
            <person name="Wang T."/>
            <person name="Huang Y."/>
            <person name="Wei L."/>
            <person name="Li J."/>
            <person name="Wang Z."/>
            <person name="Hu H."/>
            <person name="Yang P."/>
            <person name="Le L."/>
            <person name="Stenson P.D."/>
            <person name="Li B."/>
            <person name="Liu X."/>
            <person name="Ball E.V."/>
            <person name="An N."/>
            <person name="Huang Q."/>
            <person name="Zhang Y."/>
            <person name="Fan W."/>
            <person name="Zhang X."/>
            <person name="Li Y."/>
            <person name="Wang W."/>
            <person name="Katze M.G."/>
            <person name="Su B."/>
            <person name="Nielsen R."/>
            <person name="Yang H."/>
            <person name="Wang J."/>
            <person name="Wang X."/>
            <person name="Wang J."/>
        </authorList>
    </citation>
    <scope>NUCLEOTIDE SEQUENCE [LARGE SCALE GENOMIC DNA]</scope>
    <source>
        <strain evidence="26">CR-5</strain>
    </source>
</reference>
<dbReference type="InterPro" id="IPR019734">
    <property type="entry name" value="TPR_rpt"/>
</dbReference>
<evidence type="ECO:0000256" key="8">
    <source>
        <dbReference type="ARBA" id="ARBA00022741"/>
    </source>
</evidence>
<dbReference type="Gene3D" id="3.40.50.10810">
    <property type="entry name" value="Tandem AAA-ATPase domain"/>
    <property type="match status" value="1"/>
</dbReference>
<name>G7NS39_MACMU</name>
<keyword evidence="4" id="KW-0158">Chromosome</keyword>
<keyword evidence="17" id="KW-0137">Centromere</keyword>
<keyword evidence="10" id="KW-0378">Hydrolase</keyword>
<dbReference type="InterPro" id="IPR001650">
    <property type="entry name" value="Helicase_C-like"/>
</dbReference>
<keyword evidence="14" id="KW-0067">ATP-binding</keyword>
<keyword evidence="8" id="KW-0547">Nucleotide-binding</keyword>
<evidence type="ECO:0000256" key="20">
    <source>
        <dbReference type="ARBA" id="ARBA00062983"/>
    </source>
</evidence>
<dbReference type="Pfam" id="PF00176">
    <property type="entry name" value="SNF2-rel_dom"/>
    <property type="match status" value="1"/>
</dbReference>
<comment type="catalytic activity">
    <reaction evidence="18">
        <text>ATP + H2O = ADP + phosphate + H(+)</text>
        <dbReference type="Rhea" id="RHEA:13065"/>
        <dbReference type="ChEBI" id="CHEBI:15377"/>
        <dbReference type="ChEBI" id="CHEBI:15378"/>
        <dbReference type="ChEBI" id="CHEBI:30616"/>
        <dbReference type="ChEBI" id="CHEBI:43474"/>
        <dbReference type="ChEBI" id="CHEBI:456216"/>
        <dbReference type="EC" id="3.6.4.12"/>
    </reaction>
</comment>
<evidence type="ECO:0000256" key="15">
    <source>
        <dbReference type="ARBA" id="ARBA00023125"/>
    </source>
</evidence>
<dbReference type="GO" id="GO:0051301">
    <property type="term" value="P:cell division"/>
    <property type="evidence" value="ECO:0007669"/>
    <property type="project" value="UniProtKB-KW"/>
</dbReference>
<dbReference type="Pfam" id="PF00271">
    <property type="entry name" value="Helicase_C"/>
    <property type="match status" value="1"/>
</dbReference>
<dbReference type="GO" id="GO:0003677">
    <property type="term" value="F:DNA binding"/>
    <property type="evidence" value="ECO:0007669"/>
    <property type="project" value="UniProtKB-KW"/>
</dbReference>
<evidence type="ECO:0000256" key="2">
    <source>
        <dbReference type="ARBA" id="ARBA00007025"/>
    </source>
</evidence>
<comment type="similarity">
    <text evidence="2">Belongs to the SNF2/RAD54 helicase family.</text>
</comment>
<keyword evidence="13" id="KW-0995">Kinetochore</keyword>
<evidence type="ECO:0000256" key="13">
    <source>
        <dbReference type="ARBA" id="ARBA00022838"/>
    </source>
</evidence>
<protein>
    <recommendedName>
        <fullName evidence="21">DNA excision repair protein ERCC-6-like</fullName>
        <ecNumber evidence="3">3.6.4.12</ecNumber>
    </recommendedName>
    <alternativeName>
        <fullName evidence="22">ATP-dependent helicase ERCC6-like</fullName>
    </alternativeName>
</protein>
<evidence type="ECO:0000256" key="5">
    <source>
        <dbReference type="ARBA" id="ARBA00022553"/>
    </source>
</evidence>
<evidence type="ECO:0000259" key="24">
    <source>
        <dbReference type="PROSITE" id="PS51192"/>
    </source>
</evidence>
<evidence type="ECO:0000256" key="10">
    <source>
        <dbReference type="ARBA" id="ARBA00022801"/>
    </source>
</evidence>
<feature type="region of interest" description="Disordered" evidence="23">
    <location>
        <begin position="1261"/>
        <end position="1345"/>
    </location>
</feature>
<sequence>MGEPDSAGITGVNHRAFFNVSLNHRDYASQGVWIQSTFSARYWRSRKGSCLMGIFVHAREETGNHVVPSPDTIVSLLAQHHMEAAKACDFHPLKAQLELHIGPFQPQLEQLGHRALSPLAAHSTGTLDPTHETILSFWASGPVMRGAAMKIEKLSASEPADSVEKKGFSRYVKEAKEATKNGDLEEAFKLFNLAKDIFPNEKVLSRIQKIQEALEELAEQGDDEFTDVCNSGLLLYRELHDQLFEHQKEGIAFLYRLYRDGRKGGILADDMGLGKTVQIIAFLSGMFDASLVNHVLLIMPTNLINTWVKEFIKWTPGMRVKTFHGPSKDERTRNLNRIQQRNGVIITTYQMLINNWQQLSSFRGQEFVWDYVILDEAHKIKTSSTKSAICARAIPASNRLLLTGTPIQNNLQELWSLFDFACQGSLLGTLKTFKMEYENPITRAREKDATPGEKALGFKISENLMAIIKPYFLRRTKEDVQKKKSSNPEVRLNEKNPDVDAICEMPSLSRKNDLIIWIRLVPLQEEIYRKFVSLDHIKELLMETRSPLAELGVLKKLCDHPRLLSARACCLLNLGTFSAQDGNEGEDSPDVDHIDQITDNTLMEESGKMIFLMDLLKRLRDEGHQTLVFSQSRQILNIIERLLKNRHFKTLRIDGTITHLLEREKRINLFQQNKDYSVFLLTTQVGGVGLTLTAATRVVIFDPSWNPATDAQAVDRVYRIGQKQNVVVYRLITCGTVEEKIYRRQVFKDSLIRQTTGEKKNPFRYFSKQELRELFTIEDLQNSVTQLQLQSLHAAQRKSDTKLDEHIAYLQSLGIAGISDHDLMYTCDLSIKEELDVVEESHYIQQRVQKAQFLVEFESQNKELLMEQQRNRNEGAWLREPVFPSSTKKKCPKLNKPQPQPSPLISTRHTQEEDISSKMASVVIDDLPEEGEKQDLSSIKVNVTTLQDGRHPYEGTCSADSIATLPKGFGSVEELCTNSSLGMEKSFATKNEAVQKETLQEGPKQEALQEDPLESFNYVLSKSTKADLGPNLDQLKDDEILHHCNPWPIISITNESQNAESNVSIIEIADDLSASHSALQDAQASEAKLEEERLASSPQYACDFNLFLEDSADNRQNFSDQSLEHVEKEKSLCGSAPNSRAGFVHSKTCLSWEFSEKDDEPEEVVVKAKIRSKARRIVSDGEDEDDSFKDTSSTNPFNTSLFQFSSVKQFDASTPKNDISPPGRFFSSQIPSSVNKSMNSRRSLASRRSLINMVLDHVEDMEERLDDSSEAKGAEDYPEEGAEESSGEASKYTEEDPSGETLSSENKSSWLTTSKPSALAQETSLGAPEPLSGEQLVGSPQAAEATNDYETLVKRGKELKECGKIQEALNCLVKALDIKSADPEVMLLTLSLYKQLNNN</sequence>
<feature type="compositionally biased region" description="Polar residues" evidence="23">
    <location>
        <begin position="1300"/>
        <end position="1324"/>
    </location>
</feature>
<keyword evidence="9" id="KW-0498">Mitosis</keyword>
<dbReference type="InterPro" id="IPR000330">
    <property type="entry name" value="SNF2_N"/>
</dbReference>
<dbReference type="GO" id="GO:0000776">
    <property type="term" value="C:kinetochore"/>
    <property type="evidence" value="ECO:0007669"/>
    <property type="project" value="UniProtKB-KW"/>
</dbReference>
<evidence type="ECO:0000256" key="1">
    <source>
        <dbReference type="ARBA" id="ARBA00004629"/>
    </source>
</evidence>
<evidence type="ECO:0000256" key="17">
    <source>
        <dbReference type="ARBA" id="ARBA00023328"/>
    </source>
</evidence>
<keyword evidence="16" id="KW-0131">Cell cycle</keyword>
<comment type="subcellular location">
    <subcellularLocation>
        <location evidence="1">Chromosome</location>
        <location evidence="1">Centromere</location>
        <location evidence="1">Kinetochore</location>
    </subcellularLocation>
</comment>
<comment type="function">
    <text evidence="19">DNA helicase that acts as a tension sensor that associates with catenated DNA which is stretched under tension until it is resolved during anaphase. Functions as ATP-dependent DNA translocase. Can promote Holliday junction branch migration (in vitro).</text>
</comment>
<evidence type="ECO:0000313" key="26">
    <source>
        <dbReference type="EMBL" id="EHH30840.1"/>
    </source>
</evidence>
<evidence type="ECO:0000256" key="9">
    <source>
        <dbReference type="ARBA" id="ARBA00022776"/>
    </source>
</evidence>
<keyword evidence="15" id="KW-0238">DNA-binding</keyword>
<dbReference type="GO" id="GO:0003678">
    <property type="term" value="F:DNA helicase activity"/>
    <property type="evidence" value="ECO:0007669"/>
    <property type="project" value="UniProtKB-EC"/>
</dbReference>
<dbReference type="SMART" id="SM00490">
    <property type="entry name" value="HELICc"/>
    <property type="match status" value="1"/>
</dbReference>
<dbReference type="InterPro" id="IPR049730">
    <property type="entry name" value="SNF2/RAD54-like_C"/>
</dbReference>
<dbReference type="Gene3D" id="3.40.50.300">
    <property type="entry name" value="P-loop containing nucleotide triphosphate hydrolases"/>
    <property type="match status" value="1"/>
</dbReference>
<dbReference type="InterPro" id="IPR050496">
    <property type="entry name" value="SNF2_RAD54_helicase_repair"/>
</dbReference>
<organism evidence="26">
    <name type="scientific">Macaca mulatta</name>
    <name type="common">Rhesus macaque</name>
    <dbReference type="NCBI Taxonomy" id="9544"/>
    <lineage>
        <taxon>Eukaryota</taxon>
        <taxon>Metazoa</taxon>
        <taxon>Chordata</taxon>
        <taxon>Craniata</taxon>
        <taxon>Vertebrata</taxon>
        <taxon>Euteleostomi</taxon>
        <taxon>Mammalia</taxon>
        <taxon>Eutheria</taxon>
        <taxon>Euarchontoglires</taxon>
        <taxon>Primates</taxon>
        <taxon>Haplorrhini</taxon>
        <taxon>Catarrhini</taxon>
        <taxon>Cercopithecidae</taxon>
        <taxon>Cercopithecinae</taxon>
        <taxon>Macaca</taxon>
    </lineage>
</organism>
<evidence type="ECO:0000256" key="18">
    <source>
        <dbReference type="ARBA" id="ARBA00047995"/>
    </source>
</evidence>
<dbReference type="SMART" id="SM00028">
    <property type="entry name" value="TPR"/>
    <property type="match status" value="2"/>
</dbReference>
<keyword evidence="5" id="KW-0597">Phosphoprotein</keyword>
<accession>G7NS39</accession>
<comment type="subunit">
    <text evidence="20">Interacts with PLK1, which phosphorylates it. Both proteins are mutually dependent on each other for correct subcellular localization. Interacts (via N-terminal TPR repeat) with BEND3 (via BEN domains 1 and 3); the interaction is direct.</text>
</comment>
<dbReference type="InterPro" id="IPR038718">
    <property type="entry name" value="SNF2-like_sf"/>
</dbReference>
<feature type="region of interest" description="Disordered" evidence="23">
    <location>
        <begin position="884"/>
        <end position="912"/>
    </location>
</feature>
<dbReference type="EMBL" id="CM001273">
    <property type="protein sequence ID" value="EHH30840.1"/>
    <property type="molecule type" value="Genomic_DNA"/>
</dbReference>
<keyword evidence="6" id="KW-0132">Cell division</keyword>
<evidence type="ECO:0000256" key="23">
    <source>
        <dbReference type="SAM" id="MobiDB-lite"/>
    </source>
</evidence>
<dbReference type="PANTHER" id="PTHR45629">
    <property type="entry name" value="SNF2/RAD54 FAMILY MEMBER"/>
    <property type="match status" value="1"/>
</dbReference>
<evidence type="ECO:0000259" key="25">
    <source>
        <dbReference type="PROSITE" id="PS51194"/>
    </source>
</evidence>
<dbReference type="GO" id="GO:0016787">
    <property type="term" value="F:hydrolase activity"/>
    <property type="evidence" value="ECO:0007669"/>
    <property type="project" value="UniProtKB-KW"/>
</dbReference>
<dbReference type="FunFam" id="3.40.50.300:FF:001004">
    <property type="entry name" value="DNA excision repair protein ERCC-6-like isoform X1"/>
    <property type="match status" value="1"/>
</dbReference>
<dbReference type="CDD" id="cd18793">
    <property type="entry name" value="SF2_C_SNF"/>
    <property type="match status" value="1"/>
</dbReference>
<dbReference type="PROSITE" id="PS51194">
    <property type="entry name" value="HELICASE_CTER"/>
    <property type="match status" value="1"/>
</dbReference>
<dbReference type="PROSITE" id="PS51192">
    <property type="entry name" value="HELICASE_ATP_BIND_1"/>
    <property type="match status" value="1"/>
</dbReference>
<feature type="compositionally biased region" description="Acidic residues" evidence="23">
    <location>
        <begin position="1276"/>
        <end position="1286"/>
    </location>
</feature>
<evidence type="ECO:0000256" key="3">
    <source>
        <dbReference type="ARBA" id="ARBA00012551"/>
    </source>
</evidence>
<dbReference type="PANTHER" id="PTHR45629:SF7">
    <property type="entry name" value="DNA EXCISION REPAIR PROTEIN ERCC-6-RELATED"/>
    <property type="match status" value="1"/>
</dbReference>
<evidence type="ECO:0000256" key="22">
    <source>
        <dbReference type="ARBA" id="ARBA00081913"/>
    </source>
</evidence>
<dbReference type="EC" id="3.6.4.12" evidence="3"/>
<dbReference type="CDD" id="cd18001">
    <property type="entry name" value="DEXHc_ERCC6L"/>
    <property type="match status" value="1"/>
</dbReference>
<evidence type="ECO:0000256" key="4">
    <source>
        <dbReference type="ARBA" id="ARBA00022454"/>
    </source>
</evidence>
<evidence type="ECO:0000256" key="21">
    <source>
        <dbReference type="ARBA" id="ARBA00068237"/>
    </source>
</evidence>
<dbReference type="InterPro" id="IPR027417">
    <property type="entry name" value="P-loop_NTPase"/>
</dbReference>
<feature type="domain" description="Helicase C-terminal" evidence="25">
    <location>
        <begin position="611"/>
        <end position="767"/>
    </location>
</feature>
<evidence type="ECO:0000256" key="11">
    <source>
        <dbReference type="ARBA" id="ARBA00022803"/>
    </source>
</evidence>
<dbReference type="GO" id="GO:0005524">
    <property type="term" value="F:ATP binding"/>
    <property type="evidence" value="ECO:0007669"/>
    <property type="project" value="UniProtKB-KW"/>
</dbReference>
<evidence type="ECO:0000256" key="12">
    <source>
        <dbReference type="ARBA" id="ARBA00022806"/>
    </source>
</evidence>
<proteinExistence type="inferred from homology"/>
<evidence type="ECO:0000256" key="6">
    <source>
        <dbReference type="ARBA" id="ARBA00022618"/>
    </source>
</evidence>
<keyword evidence="7" id="KW-0677">Repeat</keyword>
<dbReference type="InterPro" id="IPR014001">
    <property type="entry name" value="Helicase_ATP-bd"/>
</dbReference>
<feature type="domain" description="Helicase ATP-binding" evidence="24">
    <location>
        <begin position="256"/>
        <end position="424"/>
    </location>
</feature>
<evidence type="ECO:0000256" key="7">
    <source>
        <dbReference type="ARBA" id="ARBA00022737"/>
    </source>
</evidence>
<gene>
    <name evidence="26" type="ORF">EGK_20630</name>
</gene>
<dbReference type="FunFam" id="3.40.50.10810:FF:000029">
    <property type="entry name" value="ERCC excision repair 6-like, spindle assembly checkpoint helicase"/>
    <property type="match status" value="1"/>
</dbReference>
<feature type="compositionally biased region" description="Polar residues" evidence="23">
    <location>
        <begin position="1226"/>
        <end position="1238"/>
    </location>
</feature>
<dbReference type="SMART" id="SM00487">
    <property type="entry name" value="DEXDc"/>
    <property type="match status" value="1"/>
</dbReference>